<dbReference type="AlphaFoldDB" id="A0AA37HJV6"/>
<dbReference type="EMBL" id="BPQJ01000298">
    <property type="protein sequence ID" value="GJD67078.1"/>
    <property type="molecule type" value="Genomic_DNA"/>
</dbReference>
<reference evidence="1" key="1">
    <citation type="journal article" date="2016" name="Front. Microbiol.">
        <title>Genome Sequence of the Piezophilic, Mesophilic Sulfate-Reducing Bacterium Desulfovibrio indicus J2T.</title>
        <authorList>
            <person name="Cao J."/>
            <person name="Maignien L."/>
            <person name="Shao Z."/>
            <person name="Alain K."/>
            <person name="Jebbar M."/>
        </authorList>
    </citation>
    <scope>NUCLEOTIDE SEQUENCE</scope>
    <source>
        <strain evidence="1">JCM 32048</strain>
    </source>
</reference>
<proteinExistence type="predicted"/>
<organism evidence="1 2">
    <name type="scientific">Methylobacterium frigidaeris</name>
    <dbReference type="NCBI Taxonomy" id="2038277"/>
    <lineage>
        <taxon>Bacteria</taxon>
        <taxon>Pseudomonadati</taxon>
        <taxon>Pseudomonadota</taxon>
        <taxon>Alphaproteobacteria</taxon>
        <taxon>Hyphomicrobiales</taxon>
        <taxon>Methylobacteriaceae</taxon>
        <taxon>Methylobacterium</taxon>
    </lineage>
</organism>
<gene>
    <name evidence="1" type="ORF">MPEAHAMD_7285</name>
</gene>
<evidence type="ECO:0000313" key="1">
    <source>
        <dbReference type="EMBL" id="GJD67078.1"/>
    </source>
</evidence>
<name>A0AA37HJV6_9HYPH</name>
<keyword evidence="2" id="KW-1185">Reference proteome</keyword>
<evidence type="ECO:0000313" key="2">
    <source>
        <dbReference type="Proteomes" id="UP001055286"/>
    </source>
</evidence>
<dbReference type="Proteomes" id="UP001055286">
    <property type="component" value="Unassembled WGS sequence"/>
</dbReference>
<comment type="caution">
    <text evidence="1">The sequence shown here is derived from an EMBL/GenBank/DDBJ whole genome shotgun (WGS) entry which is preliminary data.</text>
</comment>
<reference evidence="1" key="2">
    <citation type="submission" date="2021-08" db="EMBL/GenBank/DDBJ databases">
        <authorList>
            <person name="Tani A."/>
            <person name="Ola A."/>
            <person name="Ogura Y."/>
            <person name="Katsura K."/>
            <person name="Hayashi T."/>
        </authorList>
    </citation>
    <scope>NUCLEOTIDE SEQUENCE</scope>
    <source>
        <strain evidence="1">JCM 32048</strain>
    </source>
</reference>
<accession>A0AA37HJV6</accession>
<sequence>MVRASTWVGLPFPGMMEDPGSLPGMVIFPMPA</sequence>
<protein>
    <submittedName>
        <fullName evidence="1">Uncharacterized protein</fullName>
    </submittedName>
</protein>